<feature type="region of interest" description="Disordered" evidence="1">
    <location>
        <begin position="233"/>
        <end position="252"/>
    </location>
</feature>
<keyword evidence="3" id="KW-1185">Reference proteome</keyword>
<dbReference type="PaxDb" id="4565-Traes_7AL_118E89CA7.1"/>
<evidence type="ECO:0008006" key="4">
    <source>
        <dbReference type="Google" id="ProtNLM"/>
    </source>
</evidence>
<reference evidence="2" key="2">
    <citation type="submission" date="2018-10" db="UniProtKB">
        <authorList>
            <consortium name="EnsemblPlants"/>
        </authorList>
    </citation>
    <scope>IDENTIFICATION</scope>
</reference>
<dbReference type="Gramene" id="TraesCAD_scaffold_038767_01G000100.1">
    <property type="protein sequence ID" value="TraesCAD_scaffold_038767_01G000100.1"/>
    <property type="gene ID" value="TraesCAD_scaffold_038767_01G000100"/>
</dbReference>
<name>A0A3B6RLG2_WHEAT</name>
<evidence type="ECO:0000256" key="1">
    <source>
        <dbReference type="SAM" id="MobiDB-lite"/>
    </source>
</evidence>
<dbReference type="GO" id="GO:0010020">
    <property type="term" value="P:chloroplast fission"/>
    <property type="evidence" value="ECO:0007669"/>
    <property type="project" value="InterPro"/>
</dbReference>
<accession>A0A3B6RLG2</accession>
<dbReference type="PANTHER" id="PTHR33600:SF1">
    <property type="entry name" value="OS06G0506000 PROTEIN"/>
    <property type="match status" value="1"/>
</dbReference>
<dbReference type="Gramene" id="TraesCS7A03G0844200.1">
    <property type="protein sequence ID" value="TraesCS7A03G0844200.1.CDS"/>
    <property type="gene ID" value="TraesCS7A03G0844200"/>
</dbReference>
<dbReference type="Gramene" id="TraesCLE_scaffold_104549_01G000200.1">
    <property type="protein sequence ID" value="TraesCLE_scaffold_104549_01G000200.1"/>
    <property type="gene ID" value="TraesCLE_scaffold_104549_01G000200"/>
</dbReference>
<dbReference type="OMA" id="KFDHMGG"/>
<feature type="compositionally biased region" description="Basic and acidic residues" evidence="1">
    <location>
        <begin position="8"/>
        <end position="23"/>
    </location>
</feature>
<dbReference type="Gramene" id="TraesCS7A02G343700.1">
    <property type="protein sequence ID" value="TraesCS7A02G343700.1"/>
    <property type="gene ID" value="TraesCS7A02G343700"/>
</dbReference>
<dbReference type="InterPro" id="IPR038939">
    <property type="entry name" value="PDV1/PDV2"/>
</dbReference>
<evidence type="ECO:0000313" key="3">
    <source>
        <dbReference type="Proteomes" id="UP000019116"/>
    </source>
</evidence>
<evidence type="ECO:0000313" key="2">
    <source>
        <dbReference type="EnsemblPlants" id="TraesCS7A02G343700.1"/>
    </source>
</evidence>
<proteinExistence type="predicted"/>
<sequence>MTASSPPHDTKQLGTQREKEKGNPKKKVILSTEGEEKKSSTRRAPGCPRACLPSSAPHPPSSLQRRRANRVNEMRWDWETPATEAEAEALQERIWDLHDKLSHAILALSACAGLPACRCRGAPNGHVILKGQRPPQGGGHVDLAAAAAAMADARGLHAIRTALEDLEGHLHFLRDVQSQQRADRDAAIARVQQSRILLAARLAEHRGKGHGVIEEALGFVGDVRDKSHFVSPEDVYGMHSQSGEDEEDRRGHGSNMVVRVVSCSFALAKNILRFETMGSVLGNATVFAVSMLTFLQLHQLASGKQMPAVQYRRTDNVSLSGGSRKDTKGKHLEVLLARG</sequence>
<dbReference type="PANTHER" id="PTHR33600">
    <property type="entry name" value="PLASTID DIVISION PROTEIN PDV2"/>
    <property type="match status" value="1"/>
</dbReference>
<dbReference type="EnsemblPlants" id="TraesCS7A02G343700.1">
    <property type="protein sequence ID" value="TraesCS7A02G343700.1"/>
    <property type="gene ID" value="TraesCS7A02G343700"/>
</dbReference>
<feature type="region of interest" description="Disordered" evidence="1">
    <location>
        <begin position="1"/>
        <end position="68"/>
    </location>
</feature>
<protein>
    <recommendedName>
        <fullName evidence="4">Plastid division protein PDV1</fullName>
    </recommendedName>
</protein>
<organism evidence="2">
    <name type="scientific">Triticum aestivum</name>
    <name type="common">Wheat</name>
    <dbReference type="NCBI Taxonomy" id="4565"/>
    <lineage>
        <taxon>Eukaryota</taxon>
        <taxon>Viridiplantae</taxon>
        <taxon>Streptophyta</taxon>
        <taxon>Embryophyta</taxon>
        <taxon>Tracheophyta</taxon>
        <taxon>Spermatophyta</taxon>
        <taxon>Magnoliopsida</taxon>
        <taxon>Liliopsida</taxon>
        <taxon>Poales</taxon>
        <taxon>Poaceae</taxon>
        <taxon>BOP clade</taxon>
        <taxon>Pooideae</taxon>
        <taxon>Triticodae</taxon>
        <taxon>Triticeae</taxon>
        <taxon>Triticinae</taxon>
        <taxon>Triticum</taxon>
    </lineage>
</organism>
<dbReference type="AlphaFoldDB" id="A0A3B6RLG2"/>
<reference evidence="2" key="1">
    <citation type="submission" date="2018-08" db="EMBL/GenBank/DDBJ databases">
        <authorList>
            <person name="Rossello M."/>
        </authorList>
    </citation>
    <scope>NUCLEOTIDE SEQUENCE [LARGE SCALE GENOMIC DNA]</scope>
    <source>
        <strain evidence="2">cv. Chinese Spring</strain>
    </source>
</reference>
<dbReference type="Gramene" id="TraesWEE_scaffold_028509_01G000200.1">
    <property type="protein sequence ID" value="TraesWEE_scaffold_028509_01G000200.1"/>
    <property type="gene ID" value="TraesWEE_scaffold_028509_01G000200"/>
</dbReference>
<dbReference type="Proteomes" id="UP000019116">
    <property type="component" value="Chromosome 7A"/>
</dbReference>